<feature type="non-terminal residue" evidence="1">
    <location>
        <position position="1"/>
    </location>
</feature>
<evidence type="ECO:0000313" key="1">
    <source>
        <dbReference type="EMBL" id="GAI96409.1"/>
    </source>
</evidence>
<name>X1UVK7_9ZZZZ</name>
<reference evidence="1" key="1">
    <citation type="journal article" date="2014" name="Front. Microbiol.">
        <title>High frequency of phylogenetically diverse reductive dehalogenase-homologous genes in deep subseafloor sedimentary metagenomes.</title>
        <authorList>
            <person name="Kawai M."/>
            <person name="Futagami T."/>
            <person name="Toyoda A."/>
            <person name="Takaki Y."/>
            <person name="Nishi S."/>
            <person name="Hori S."/>
            <person name="Arai W."/>
            <person name="Tsubouchi T."/>
            <person name="Morono Y."/>
            <person name="Uchiyama I."/>
            <person name="Ito T."/>
            <person name="Fujiyama A."/>
            <person name="Inagaki F."/>
            <person name="Takami H."/>
        </authorList>
    </citation>
    <scope>NUCLEOTIDE SEQUENCE</scope>
    <source>
        <strain evidence="1">Expedition CK06-06</strain>
    </source>
</reference>
<dbReference type="AlphaFoldDB" id="X1UVK7"/>
<sequence>LRENKNLGSWDYDMLANLDEDLLMDVGFGREELDDIFGLDIDEEFDVDKELEKFIKEGTKI</sequence>
<dbReference type="EMBL" id="BARW01023503">
    <property type="protein sequence ID" value="GAI96409.1"/>
    <property type="molecule type" value="Genomic_DNA"/>
</dbReference>
<comment type="caution">
    <text evidence="1">The sequence shown here is derived from an EMBL/GenBank/DDBJ whole genome shotgun (WGS) entry which is preliminary data.</text>
</comment>
<organism evidence="1">
    <name type="scientific">marine sediment metagenome</name>
    <dbReference type="NCBI Taxonomy" id="412755"/>
    <lineage>
        <taxon>unclassified sequences</taxon>
        <taxon>metagenomes</taxon>
        <taxon>ecological metagenomes</taxon>
    </lineage>
</organism>
<gene>
    <name evidence="1" type="ORF">S12H4_38961</name>
</gene>
<protein>
    <submittedName>
        <fullName evidence="1">Uncharacterized protein</fullName>
    </submittedName>
</protein>
<accession>X1UVK7</accession>
<proteinExistence type="predicted"/>